<evidence type="ECO:0008006" key="3">
    <source>
        <dbReference type="Google" id="ProtNLM"/>
    </source>
</evidence>
<organism evidence="1 2">
    <name type="scientific">Aurantimicrobium photophilum</name>
    <dbReference type="NCBI Taxonomy" id="1987356"/>
    <lineage>
        <taxon>Bacteria</taxon>
        <taxon>Bacillati</taxon>
        <taxon>Actinomycetota</taxon>
        <taxon>Actinomycetes</taxon>
        <taxon>Micrococcales</taxon>
        <taxon>Microbacteriaceae</taxon>
        <taxon>Aurantimicrobium</taxon>
    </lineage>
</organism>
<evidence type="ECO:0000313" key="2">
    <source>
        <dbReference type="Proteomes" id="UP000246894"/>
    </source>
</evidence>
<dbReference type="RefSeq" id="WP_204163631.1">
    <property type="nucleotide sequence ID" value="NZ_CP023994.1"/>
</dbReference>
<dbReference type="Gene3D" id="3.30.530.20">
    <property type="match status" value="1"/>
</dbReference>
<sequence length="174" mass="19387">MKTPGDSERKYRRHSQASVILPAGAKRLFEYLDNHENLSGHMESKKSLMMLGGSMHLILDENRGQVVGSHIKMDGKVLGIPLHLDEVVTERTPFRRKVWETVVADLLVIGHYRLGFDIEPVDTDTSKLLVHISYNLPSNTTFLGLLGGAPYARWCVKQMVSAAIKMFAAAKPSS</sequence>
<dbReference type="SUPFAM" id="SSF55961">
    <property type="entry name" value="Bet v1-like"/>
    <property type="match status" value="1"/>
</dbReference>
<keyword evidence="2" id="KW-1185">Reference proteome</keyword>
<name>A0A2Z3RWI8_9MICO</name>
<dbReference type="InterPro" id="IPR023393">
    <property type="entry name" value="START-like_dom_sf"/>
</dbReference>
<evidence type="ECO:0000313" key="1">
    <source>
        <dbReference type="EMBL" id="AWR20911.1"/>
    </source>
</evidence>
<dbReference type="AlphaFoldDB" id="A0A2Z3RWI8"/>
<dbReference type="Proteomes" id="UP000246894">
    <property type="component" value="Chromosome"/>
</dbReference>
<dbReference type="EMBL" id="CP023994">
    <property type="protein sequence ID" value="AWR20911.1"/>
    <property type="molecule type" value="Genomic_DNA"/>
</dbReference>
<gene>
    <name evidence="1" type="ORF">AURMO_00292</name>
</gene>
<proteinExistence type="predicted"/>
<dbReference type="KEGG" id="aum:AURMO_00292"/>
<reference evidence="1 2" key="1">
    <citation type="submission" date="2017-10" db="EMBL/GenBank/DDBJ databases">
        <title>Genome of an Actinobacterium that displays light-enhanced growth.</title>
        <authorList>
            <person name="Maresca J.A."/>
            <person name="Hempel P."/>
            <person name="Shevchenko O."/>
            <person name="Miller K.J."/>
            <person name="Hahn M.W."/>
        </authorList>
    </citation>
    <scope>NUCLEOTIDE SEQUENCE [LARGE SCALE GENOMIC DNA]</scope>
    <source>
        <strain evidence="1 2">MWH-Mo1</strain>
    </source>
</reference>
<protein>
    <recommendedName>
        <fullName evidence="3">Polyketide cyclase / dehydrase and lipid transport</fullName>
    </recommendedName>
</protein>
<accession>A0A2Z3RWI8</accession>